<accession>A0A5C5BEM1</accession>
<feature type="signal peptide" evidence="2">
    <location>
        <begin position="1"/>
        <end position="43"/>
    </location>
</feature>
<evidence type="ECO:0000313" key="4">
    <source>
        <dbReference type="Proteomes" id="UP000313849"/>
    </source>
</evidence>
<dbReference type="RefSeq" id="WP_139986529.1">
    <property type="nucleotide sequence ID" value="NZ_VENP01000017.1"/>
</dbReference>
<dbReference type="Pfam" id="PF10092">
    <property type="entry name" value="DUF2330"/>
    <property type="match status" value="1"/>
</dbReference>
<comment type="caution">
    <text evidence="3">The sequence shown here is derived from an EMBL/GenBank/DDBJ whole genome shotgun (WGS) entry which is preliminary data.</text>
</comment>
<organism evidence="3 4">
    <name type="scientific">Miniimonas arenae</name>
    <dbReference type="NCBI Taxonomy" id="676201"/>
    <lineage>
        <taxon>Bacteria</taxon>
        <taxon>Bacillati</taxon>
        <taxon>Actinomycetota</taxon>
        <taxon>Actinomycetes</taxon>
        <taxon>Micrococcales</taxon>
        <taxon>Beutenbergiaceae</taxon>
        <taxon>Miniimonas</taxon>
    </lineage>
</organism>
<gene>
    <name evidence="3" type="ORF">FH969_06405</name>
</gene>
<dbReference type="OrthoDB" id="5142357at2"/>
<keyword evidence="4" id="KW-1185">Reference proteome</keyword>
<proteinExistence type="predicted"/>
<protein>
    <submittedName>
        <fullName evidence="3">DUF2330 domain-containing protein</fullName>
    </submittedName>
</protein>
<keyword evidence="2" id="KW-0732">Signal</keyword>
<name>A0A5C5BEM1_9MICO</name>
<evidence type="ECO:0000313" key="3">
    <source>
        <dbReference type="EMBL" id="TNU75049.1"/>
    </source>
</evidence>
<sequence length="380" mass="38814">MTARRAAAARVSRARRPNGIARAAAVAGAVAVLGGSLAGPAAAAGGVTTTAGELGVIRQEAAMALVDGNEHLVIDLNVTGELDAGTGGMLLVATPSQPTVTPLADDSLLDAFRSATAPVEIVEERWWPDLESFSGAADEVDPGDQPVLPLVADETGGVYGLGPAGGNDVAGWFTARGYAVSQGMLNAINAYAAGGWHFTAIGFTASPTGAGDLADGTAADDRTVEARLPAVELVFPTGELVYPMLLSADSSDALELRTYVLGAERLDRTDPMRGLSKVSFAGAVSTSVEPGLAPWLDPLGGSGYITAVDQTFTSPSRISSDIRFATSGYGDVTPEPVTVAERKILLGMPAGPVLVFGGMVVLAIVGIVVSRVLQARDDER</sequence>
<feature type="transmembrane region" description="Helical" evidence="1">
    <location>
        <begin position="353"/>
        <end position="373"/>
    </location>
</feature>
<keyword evidence="1" id="KW-0812">Transmembrane</keyword>
<keyword evidence="1" id="KW-1133">Transmembrane helix</keyword>
<evidence type="ECO:0000256" key="1">
    <source>
        <dbReference type="SAM" id="Phobius"/>
    </source>
</evidence>
<evidence type="ECO:0000256" key="2">
    <source>
        <dbReference type="SAM" id="SignalP"/>
    </source>
</evidence>
<keyword evidence="1" id="KW-0472">Membrane</keyword>
<dbReference type="AlphaFoldDB" id="A0A5C5BEM1"/>
<dbReference type="EMBL" id="VENP01000017">
    <property type="protein sequence ID" value="TNU75049.1"/>
    <property type="molecule type" value="Genomic_DNA"/>
</dbReference>
<dbReference type="Proteomes" id="UP000313849">
    <property type="component" value="Unassembled WGS sequence"/>
</dbReference>
<feature type="chain" id="PRO_5022964786" evidence="2">
    <location>
        <begin position="44"/>
        <end position="380"/>
    </location>
</feature>
<reference evidence="3 4" key="1">
    <citation type="submission" date="2019-06" db="EMBL/GenBank/DDBJ databases">
        <title>Draft genome sequence of Miniimonas arenae KCTC 19750T isolated from sea sand.</title>
        <authorList>
            <person name="Park S.-J."/>
        </authorList>
    </citation>
    <scope>NUCLEOTIDE SEQUENCE [LARGE SCALE GENOMIC DNA]</scope>
    <source>
        <strain evidence="3 4">KCTC 19750</strain>
    </source>
</reference>
<dbReference type="InterPro" id="IPR019283">
    <property type="entry name" value="DUF2330"/>
</dbReference>